<dbReference type="InterPro" id="IPR018130">
    <property type="entry name" value="Ribosomal_uS2_CS"/>
</dbReference>
<evidence type="ECO:0000256" key="4">
    <source>
        <dbReference type="ARBA" id="ARBA00035256"/>
    </source>
</evidence>
<dbReference type="PANTHER" id="PTHR12534">
    <property type="entry name" value="30S RIBOSOMAL PROTEIN S2 PROKARYOTIC AND ORGANELLAR"/>
    <property type="match status" value="1"/>
</dbReference>
<organism evidence="7 8">
    <name type="scientific">Candidatus Desantisbacteria bacterium CG2_30_40_21</name>
    <dbReference type="NCBI Taxonomy" id="1817895"/>
    <lineage>
        <taxon>Bacteria</taxon>
        <taxon>Candidatus Desantisiibacteriota</taxon>
    </lineage>
</organism>
<comment type="similarity">
    <text evidence="1 5 6">Belongs to the universal ribosomal protein uS2 family.</text>
</comment>
<dbReference type="PROSITE" id="PS00963">
    <property type="entry name" value="RIBOSOMAL_S2_2"/>
    <property type="match status" value="1"/>
</dbReference>
<keyword evidence="3 5" id="KW-0687">Ribonucleoprotein</keyword>
<keyword evidence="2 5" id="KW-0689">Ribosomal protein</keyword>
<dbReference type="InterPro" id="IPR001865">
    <property type="entry name" value="Ribosomal_uS2"/>
</dbReference>
<dbReference type="AlphaFoldDB" id="A0A1J5E2L6"/>
<dbReference type="PANTHER" id="PTHR12534:SF0">
    <property type="entry name" value="SMALL RIBOSOMAL SUBUNIT PROTEIN US2M"/>
    <property type="match status" value="1"/>
</dbReference>
<dbReference type="EMBL" id="MNYI01000185">
    <property type="protein sequence ID" value="OIP38183.1"/>
    <property type="molecule type" value="Genomic_DNA"/>
</dbReference>
<reference evidence="7 8" key="1">
    <citation type="journal article" date="2016" name="Environ. Microbiol.">
        <title>Genomic resolution of a cold subsurface aquifer community provides metabolic insights for novel microbes adapted to high CO concentrations.</title>
        <authorList>
            <person name="Probst A.J."/>
            <person name="Castelle C.J."/>
            <person name="Singh A."/>
            <person name="Brown C.T."/>
            <person name="Anantharaman K."/>
            <person name="Sharon I."/>
            <person name="Hug L.A."/>
            <person name="Burstein D."/>
            <person name="Emerson J.B."/>
            <person name="Thomas B.C."/>
            <person name="Banfield J.F."/>
        </authorList>
    </citation>
    <scope>NUCLEOTIDE SEQUENCE [LARGE SCALE GENOMIC DNA]</scope>
    <source>
        <strain evidence="7">CG2_30_40_21</strain>
    </source>
</reference>
<dbReference type="SUPFAM" id="SSF52313">
    <property type="entry name" value="Ribosomal protein S2"/>
    <property type="match status" value="1"/>
</dbReference>
<evidence type="ECO:0000256" key="1">
    <source>
        <dbReference type="ARBA" id="ARBA00006242"/>
    </source>
</evidence>
<dbReference type="GO" id="GO:0003735">
    <property type="term" value="F:structural constituent of ribosome"/>
    <property type="evidence" value="ECO:0007669"/>
    <property type="project" value="InterPro"/>
</dbReference>
<dbReference type="PRINTS" id="PR00395">
    <property type="entry name" value="RIBOSOMALS2"/>
</dbReference>
<dbReference type="Gene3D" id="1.10.287.610">
    <property type="entry name" value="Helix hairpin bin"/>
    <property type="match status" value="1"/>
</dbReference>
<dbReference type="CDD" id="cd01425">
    <property type="entry name" value="RPS2"/>
    <property type="match status" value="1"/>
</dbReference>
<name>A0A1J5E2L6_9BACT</name>
<evidence type="ECO:0000256" key="5">
    <source>
        <dbReference type="HAMAP-Rule" id="MF_00291"/>
    </source>
</evidence>
<sequence>MKQLLEAGVHFGHQTQKWNPKMAQYIFAQRNDIHIIDLQKAIKGLRAAYAFVRDIAAAGGTVLFVGTKKQVQNVMKDEALDCGAYFITKRWLGGTLTNLTTIRKSIAKLQEIEQMELSGKFEHLTKKEVSLLKKEKNRLERLLDGIRDMTKFPQAIFIVDTKKERIAVLEARRLHIPIVAIVDTNCDPEEIDYCIPGNDDAIRAVKLIANVMGNAIIDGRRAFEQAKLMKEKQETTAAVEMKDISEKIEEDN</sequence>
<gene>
    <name evidence="5" type="primary">rpsB</name>
    <name evidence="7" type="ORF">AUJ95_07095</name>
</gene>
<evidence type="ECO:0000256" key="6">
    <source>
        <dbReference type="RuleBase" id="RU003631"/>
    </source>
</evidence>
<dbReference type="HAMAP" id="MF_00291_B">
    <property type="entry name" value="Ribosomal_uS2_B"/>
    <property type="match status" value="1"/>
</dbReference>
<dbReference type="FunFam" id="1.10.287.610:FF:000001">
    <property type="entry name" value="30S ribosomal protein S2"/>
    <property type="match status" value="1"/>
</dbReference>
<dbReference type="STRING" id="1817895.AUJ95_07095"/>
<evidence type="ECO:0000313" key="7">
    <source>
        <dbReference type="EMBL" id="OIP38183.1"/>
    </source>
</evidence>
<protein>
    <recommendedName>
        <fullName evidence="4 5">Small ribosomal subunit protein uS2</fullName>
    </recommendedName>
</protein>
<dbReference type="InterPro" id="IPR005706">
    <property type="entry name" value="Ribosomal_uS2_bac/mit/plastid"/>
</dbReference>
<accession>A0A1J5E2L6</accession>
<dbReference type="Proteomes" id="UP000183085">
    <property type="component" value="Unassembled WGS sequence"/>
</dbReference>
<dbReference type="Gene3D" id="3.40.50.10490">
    <property type="entry name" value="Glucose-6-phosphate isomerase like protein, domain 1"/>
    <property type="match status" value="1"/>
</dbReference>
<evidence type="ECO:0000313" key="8">
    <source>
        <dbReference type="Proteomes" id="UP000183085"/>
    </source>
</evidence>
<proteinExistence type="inferred from homology"/>
<dbReference type="InterPro" id="IPR023591">
    <property type="entry name" value="Ribosomal_uS2_flav_dom_sf"/>
</dbReference>
<dbReference type="PROSITE" id="PS00962">
    <property type="entry name" value="RIBOSOMAL_S2_1"/>
    <property type="match status" value="1"/>
</dbReference>
<dbReference type="GO" id="GO:0006412">
    <property type="term" value="P:translation"/>
    <property type="evidence" value="ECO:0007669"/>
    <property type="project" value="UniProtKB-UniRule"/>
</dbReference>
<evidence type="ECO:0000256" key="3">
    <source>
        <dbReference type="ARBA" id="ARBA00023274"/>
    </source>
</evidence>
<dbReference type="GO" id="GO:0022627">
    <property type="term" value="C:cytosolic small ribosomal subunit"/>
    <property type="evidence" value="ECO:0007669"/>
    <property type="project" value="TreeGrafter"/>
</dbReference>
<evidence type="ECO:0000256" key="2">
    <source>
        <dbReference type="ARBA" id="ARBA00022980"/>
    </source>
</evidence>
<comment type="caution">
    <text evidence="7">The sequence shown here is derived from an EMBL/GenBank/DDBJ whole genome shotgun (WGS) entry which is preliminary data.</text>
</comment>
<dbReference type="NCBIfam" id="TIGR01011">
    <property type="entry name" value="rpsB_bact"/>
    <property type="match status" value="1"/>
</dbReference>
<dbReference type="Pfam" id="PF00318">
    <property type="entry name" value="Ribosomal_S2"/>
    <property type="match status" value="1"/>
</dbReference>